<dbReference type="SUPFAM" id="SSF52047">
    <property type="entry name" value="RNI-like"/>
    <property type="match status" value="1"/>
</dbReference>
<name>A0A6A7C4X2_9PEZI</name>
<dbReference type="Pfam" id="PF12937">
    <property type="entry name" value="F-box-like"/>
    <property type="match status" value="1"/>
</dbReference>
<dbReference type="PANTHER" id="PTHR38926:SF72">
    <property type="entry name" value="IM:7136021-RELATED"/>
    <property type="match status" value="1"/>
</dbReference>
<reference evidence="2" key="1">
    <citation type="journal article" date="2020" name="Stud. Mycol.">
        <title>101 Dothideomycetes genomes: a test case for predicting lifestyles and emergence of pathogens.</title>
        <authorList>
            <person name="Haridas S."/>
            <person name="Albert R."/>
            <person name="Binder M."/>
            <person name="Bloem J."/>
            <person name="Labutti K."/>
            <person name="Salamov A."/>
            <person name="Andreopoulos B."/>
            <person name="Baker S."/>
            <person name="Barry K."/>
            <person name="Bills G."/>
            <person name="Bluhm B."/>
            <person name="Cannon C."/>
            <person name="Castanera R."/>
            <person name="Culley D."/>
            <person name="Daum C."/>
            <person name="Ezra D."/>
            <person name="Gonzalez J."/>
            <person name="Henrissat B."/>
            <person name="Kuo A."/>
            <person name="Liang C."/>
            <person name="Lipzen A."/>
            <person name="Lutzoni F."/>
            <person name="Magnuson J."/>
            <person name="Mondo S."/>
            <person name="Nolan M."/>
            <person name="Ohm R."/>
            <person name="Pangilinan J."/>
            <person name="Park H.-J."/>
            <person name="Ramirez L."/>
            <person name="Alfaro M."/>
            <person name="Sun H."/>
            <person name="Tritt A."/>
            <person name="Yoshinaga Y."/>
            <person name="Zwiers L.-H."/>
            <person name="Turgeon B."/>
            <person name="Goodwin S."/>
            <person name="Spatafora J."/>
            <person name="Crous P."/>
            <person name="Grigoriev I."/>
        </authorList>
    </citation>
    <scope>NUCLEOTIDE SEQUENCE</scope>
    <source>
        <strain evidence="2">CBS 480.64</strain>
    </source>
</reference>
<dbReference type="InterPro" id="IPR001810">
    <property type="entry name" value="F-box_dom"/>
</dbReference>
<evidence type="ECO:0000313" key="2">
    <source>
        <dbReference type="EMBL" id="KAF2862500.1"/>
    </source>
</evidence>
<gene>
    <name evidence="2" type="ORF">K470DRAFT_262740</name>
</gene>
<protein>
    <recommendedName>
        <fullName evidence="1">F-box domain-containing protein</fullName>
    </recommendedName>
</protein>
<evidence type="ECO:0000259" key="1">
    <source>
        <dbReference type="Pfam" id="PF12937"/>
    </source>
</evidence>
<dbReference type="EMBL" id="MU005965">
    <property type="protein sequence ID" value="KAF2862500.1"/>
    <property type="molecule type" value="Genomic_DNA"/>
</dbReference>
<organism evidence="2 3">
    <name type="scientific">Piedraia hortae CBS 480.64</name>
    <dbReference type="NCBI Taxonomy" id="1314780"/>
    <lineage>
        <taxon>Eukaryota</taxon>
        <taxon>Fungi</taxon>
        <taxon>Dikarya</taxon>
        <taxon>Ascomycota</taxon>
        <taxon>Pezizomycotina</taxon>
        <taxon>Dothideomycetes</taxon>
        <taxon>Dothideomycetidae</taxon>
        <taxon>Capnodiales</taxon>
        <taxon>Piedraiaceae</taxon>
        <taxon>Piedraia</taxon>
    </lineage>
</organism>
<evidence type="ECO:0000313" key="3">
    <source>
        <dbReference type="Proteomes" id="UP000799421"/>
    </source>
</evidence>
<dbReference type="Proteomes" id="UP000799421">
    <property type="component" value="Unassembled WGS sequence"/>
</dbReference>
<dbReference type="Gene3D" id="1.20.1280.50">
    <property type="match status" value="1"/>
</dbReference>
<feature type="domain" description="F-box" evidence="1">
    <location>
        <begin position="43"/>
        <end position="81"/>
    </location>
</feature>
<sequence>MRYMTLLGFAKPHLYAIIKLCRFSAYLTSKYPSHRKMVPLAFDILVEIAKSLKCDKFSLLNAAKVCRSWNDAVAPCLWREVPESAVTNVKSLNRRQYLANGICSLHLRGSSTCEKLNVGVDFPKLRTLSITFEASLRSRSPECCIRLFLVTFSRVKNLTLIDPLKSAFGVQVIELLGRLDNLRTLEVYLAKGHRGSLEHMLLHLPRHLGLECLKIHGGDRSDGTLVINLETFTVPDPIMPNLRVLEMSYEVLSRPMTYQCAHGLRRLIVTIKHPQGLFEAIGEMINLHELRIIIAPHQRPWRSYASSRQVYRLKALKKLQILEISEQSRGQGPFNKYHCSHRDFAIIKLLPSFGNLRELHLSIEDSLEFDIMSTLRQHSPDITSLAGMTFNVDIIFMLRFYRRFFPRLNRLALGIVVEPPDELTRVKPNPWRIGVTE</sequence>
<dbReference type="AlphaFoldDB" id="A0A6A7C4X2"/>
<proteinExistence type="predicted"/>
<dbReference type="Gene3D" id="3.80.10.10">
    <property type="entry name" value="Ribonuclease Inhibitor"/>
    <property type="match status" value="1"/>
</dbReference>
<accession>A0A6A7C4X2</accession>
<dbReference type="InterPro" id="IPR032675">
    <property type="entry name" value="LRR_dom_sf"/>
</dbReference>
<dbReference type="PANTHER" id="PTHR38926">
    <property type="entry name" value="F-BOX DOMAIN CONTAINING PROTEIN, EXPRESSED"/>
    <property type="match status" value="1"/>
</dbReference>
<keyword evidence="3" id="KW-1185">Reference proteome</keyword>